<reference evidence="1" key="1">
    <citation type="submission" date="2020-02" db="EMBL/GenBank/DDBJ databases">
        <authorList>
            <person name="Palmer J.M."/>
        </authorList>
    </citation>
    <scope>NUCLEOTIDE SEQUENCE</scope>
    <source>
        <strain evidence="1">EPUS1.4</strain>
        <tissue evidence="1">Thallus</tissue>
    </source>
</reference>
<evidence type="ECO:0000313" key="1">
    <source>
        <dbReference type="EMBL" id="KAF7506004.1"/>
    </source>
</evidence>
<protein>
    <submittedName>
        <fullName evidence="1">Uncharacterized protein</fullName>
    </submittedName>
</protein>
<keyword evidence="2" id="KW-1185">Reference proteome</keyword>
<dbReference type="Proteomes" id="UP000606974">
    <property type="component" value="Unassembled WGS sequence"/>
</dbReference>
<proteinExistence type="predicted"/>
<gene>
    <name evidence="1" type="ORF">GJ744_012351</name>
</gene>
<comment type="caution">
    <text evidence="1">The sequence shown here is derived from an EMBL/GenBank/DDBJ whole genome shotgun (WGS) entry which is preliminary data.</text>
</comment>
<organism evidence="1 2">
    <name type="scientific">Endocarpon pusillum</name>
    <dbReference type="NCBI Taxonomy" id="364733"/>
    <lineage>
        <taxon>Eukaryota</taxon>
        <taxon>Fungi</taxon>
        <taxon>Dikarya</taxon>
        <taxon>Ascomycota</taxon>
        <taxon>Pezizomycotina</taxon>
        <taxon>Eurotiomycetes</taxon>
        <taxon>Chaetothyriomycetidae</taxon>
        <taxon>Verrucariales</taxon>
        <taxon>Verrucariaceae</taxon>
        <taxon>Endocarpon</taxon>
    </lineage>
</organism>
<dbReference type="AlphaFoldDB" id="A0A8H7E0F0"/>
<name>A0A8H7E0F0_9EURO</name>
<sequence length="80" mass="8642">MSSLPSRTSSRGSVIPQIQPASYCIADGLDHIYGGLLHSSSITLAVLQTSTRLPKWFGSLSIEAQSPAFALWGASWFKLF</sequence>
<accession>A0A8H7E0F0</accession>
<evidence type="ECO:0000313" key="2">
    <source>
        <dbReference type="Proteomes" id="UP000606974"/>
    </source>
</evidence>
<dbReference type="EMBL" id="JAACFV010000096">
    <property type="protein sequence ID" value="KAF7506004.1"/>
    <property type="molecule type" value="Genomic_DNA"/>
</dbReference>